<dbReference type="GO" id="GO:0005869">
    <property type="term" value="C:dynactin complex"/>
    <property type="evidence" value="ECO:0007669"/>
    <property type="project" value="TreeGrafter"/>
</dbReference>
<evidence type="ECO:0000256" key="1">
    <source>
        <dbReference type="ARBA" id="ARBA00004245"/>
    </source>
</evidence>
<dbReference type="PANTHER" id="PTHR46126">
    <property type="entry name" value="DYNACTIN SUBUNIT 5"/>
    <property type="match status" value="1"/>
</dbReference>
<evidence type="ECO:0000313" key="6">
    <source>
        <dbReference type="EMBL" id="WFD41016.1"/>
    </source>
</evidence>
<accession>A0AAF0F1D9</accession>
<evidence type="ECO:0000256" key="2">
    <source>
        <dbReference type="ARBA" id="ARBA00022490"/>
    </source>
</evidence>
<reference evidence="6" key="1">
    <citation type="submission" date="2023-03" db="EMBL/GenBank/DDBJ databases">
        <title>Mating type loci evolution in Malassezia.</title>
        <authorList>
            <person name="Coelho M.A."/>
        </authorList>
    </citation>
    <scope>NUCLEOTIDE SEQUENCE</scope>
    <source>
        <strain evidence="6">CBS 9431</strain>
    </source>
</reference>
<dbReference type="InterPro" id="IPR011004">
    <property type="entry name" value="Trimer_LpxA-like_sf"/>
</dbReference>
<organism evidence="6 7">
    <name type="scientific">Malassezia japonica</name>
    <dbReference type="NCBI Taxonomy" id="223818"/>
    <lineage>
        <taxon>Eukaryota</taxon>
        <taxon>Fungi</taxon>
        <taxon>Dikarya</taxon>
        <taxon>Basidiomycota</taxon>
        <taxon>Ustilaginomycotina</taxon>
        <taxon>Malasseziomycetes</taxon>
        <taxon>Malasseziales</taxon>
        <taxon>Malasseziaceae</taxon>
        <taxon>Malassezia</taxon>
    </lineage>
</organism>
<keyword evidence="7" id="KW-1185">Reference proteome</keyword>
<dbReference type="CDD" id="cd03359">
    <property type="entry name" value="LbH_Dynactin_5"/>
    <property type="match status" value="1"/>
</dbReference>
<dbReference type="EMBL" id="CP119965">
    <property type="protein sequence ID" value="WFD41016.1"/>
    <property type="molecule type" value="Genomic_DNA"/>
</dbReference>
<name>A0AAF0F1D9_9BASI</name>
<gene>
    <name evidence="6" type="ORF">MJAP1_004007</name>
</gene>
<comment type="subcellular location">
    <subcellularLocation>
        <location evidence="1">Cytoplasm</location>
        <location evidence="1">Cytoskeleton</location>
    </subcellularLocation>
</comment>
<dbReference type="Proteomes" id="UP001217754">
    <property type="component" value="Chromosome 8"/>
</dbReference>
<sequence>MDAHAPRTRPNPRDYIQTAATGNALSRRAAIYGASNIVLGGKCIVEHRAILRGDLQRTVRAEGDERSSAVVIAMGRYGHVGEHAVLRPPHKTYKGLFSYFPLRLGDHVTIGARTVVEAAQIGSHVEIGADCVLGAFCIVRDAAVILDGAVLAPHTIVPSMTIFGGSPARIVDRLPESFEDQCEARSREAYGAFRAALGHRP</sequence>
<dbReference type="GeneID" id="85227658"/>
<evidence type="ECO:0000256" key="5">
    <source>
        <dbReference type="ARBA" id="ARBA00034865"/>
    </source>
</evidence>
<dbReference type="RefSeq" id="XP_060123913.1">
    <property type="nucleotide sequence ID" value="XM_060267930.1"/>
</dbReference>
<dbReference type="PANTHER" id="PTHR46126:SF1">
    <property type="entry name" value="DYNACTIN SUBUNIT 5"/>
    <property type="match status" value="1"/>
</dbReference>
<dbReference type="Pfam" id="PF21711">
    <property type="entry name" value="DCTN5"/>
    <property type="match status" value="1"/>
</dbReference>
<evidence type="ECO:0000313" key="7">
    <source>
        <dbReference type="Proteomes" id="UP001217754"/>
    </source>
</evidence>
<comment type="similarity">
    <text evidence="4">Belongs to the dynactin subunits 5/6 family. Dynactin subunit 5 subfamily.</text>
</comment>
<dbReference type="InterPro" id="IPR047125">
    <property type="entry name" value="DCTN5"/>
</dbReference>
<keyword evidence="3" id="KW-0206">Cytoskeleton</keyword>
<dbReference type="Gene3D" id="2.160.10.10">
    <property type="entry name" value="Hexapeptide repeat proteins"/>
    <property type="match status" value="1"/>
</dbReference>
<dbReference type="SUPFAM" id="SSF51161">
    <property type="entry name" value="Trimeric LpxA-like enzymes"/>
    <property type="match status" value="1"/>
</dbReference>
<evidence type="ECO:0000256" key="3">
    <source>
        <dbReference type="ARBA" id="ARBA00023212"/>
    </source>
</evidence>
<dbReference type="AlphaFoldDB" id="A0AAF0F1D9"/>
<proteinExistence type="inferred from homology"/>
<evidence type="ECO:0000256" key="4">
    <source>
        <dbReference type="ARBA" id="ARBA00034706"/>
    </source>
</evidence>
<protein>
    <recommendedName>
        <fullName evidence="5">Dynactin subunit 5</fullName>
    </recommendedName>
</protein>
<keyword evidence="2" id="KW-0963">Cytoplasm</keyword>